<dbReference type="NCBIfam" id="TIGR01128">
    <property type="entry name" value="holA"/>
    <property type="match status" value="1"/>
</dbReference>
<comment type="similarity">
    <text evidence="7">Belongs to the DNA polymerase HolA subunit family.</text>
</comment>
<comment type="catalytic activity">
    <reaction evidence="8">
        <text>DNA(n) + a 2'-deoxyribonucleoside 5'-triphosphate = DNA(n+1) + diphosphate</text>
        <dbReference type="Rhea" id="RHEA:22508"/>
        <dbReference type="Rhea" id="RHEA-COMP:17339"/>
        <dbReference type="Rhea" id="RHEA-COMP:17340"/>
        <dbReference type="ChEBI" id="CHEBI:33019"/>
        <dbReference type="ChEBI" id="CHEBI:61560"/>
        <dbReference type="ChEBI" id="CHEBI:173112"/>
        <dbReference type="EC" id="2.7.7.7"/>
    </reaction>
</comment>
<accession>A0ABT5AVN1</accession>
<dbReference type="SUPFAM" id="SSF52540">
    <property type="entry name" value="P-loop containing nucleoside triphosphate hydrolases"/>
    <property type="match status" value="1"/>
</dbReference>
<evidence type="ECO:0000259" key="10">
    <source>
        <dbReference type="Pfam" id="PF21694"/>
    </source>
</evidence>
<dbReference type="Gene3D" id="1.20.272.10">
    <property type="match status" value="1"/>
</dbReference>
<proteinExistence type="inferred from homology"/>
<evidence type="ECO:0000256" key="3">
    <source>
        <dbReference type="ARBA" id="ARBA00022679"/>
    </source>
</evidence>
<keyword evidence="12" id="KW-1185">Reference proteome</keyword>
<dbReference type="PANTHER" id="PTHR34388:SF1">
    <property type="entry name" value="DNA POLYMERASE III SUBUNIT DELTA"/>
    <property type="match status" value="1"/>
</dbReference>
<dbReference type="PANTHER" id="PTHR34388">
    <property type="entry name" value="DNA POLYMERASE III SUBUNIT DELTA"/>
    <property type="match status" value="1"/>
</dbReference>
<evidence type="ECO:0000259" key="9">
    <source>
        <dbReference type="Pfam" id="PF06144"/>
    </source>
</evidence>
<evidence type="ECO:0000256" key="4">
    <source>
        <dbReference type="ARBA" id="ARBA00022695"/>
    </source>
</evidence>
<evidence type="ECO:0000256" key="1">
    <source>
        <dbReference type="ARBA" id="ARBA00012417"/>
    </source>
</evidence>
<dbReference type="Pfam" id="PF06144">
    <property type="entry name" value="DNA_pol3_delta"/>
    <property type="match status" value="1"/>
</dbReference>
<dbReference type="InterPro" id="IPR010372">
    <property type="entry name" value="DNA_pol3_delta_N"/>
</dbReference>
<dbReference type="InterPro" id="IPR005790">
    <property type="entry name" value="DNA_polIII_delta"/>
</dbReference>
<dbReference type="EC" id="2.7.7.7" evidence="1"/>
<keyword evidence="4 11" id="KW-0548">Nucleotidyltransferase</keyword>
<evidence type="ECO:0000256" key="8">
    <source>
        <dbReference type="ARBA" id="ARBA00049244"/>
    </source>
</evidence>
<protein>
    <recommendedName>
        <fullName evidence="2">DNA polymerase III subunit delta</fullName>
        <ecNumber evidence="1">2.7.7.7</ecNumber>
    </recommendedName>
</protein>
<reference evidence="11 12" key="1">
    <citation type="submission" date="2023-01" db="EMBL/GenBank/DDBJ databases">
        <title>Genomes from the Australian National Cyanobacteria Reference Collection.</title>
        <authorList>
            <person name="Willis A."/>
            <person name="Lee E.M.F."/>
        </authorList>
    </citation>
    <scope>NUCLEOTIDE SEQUENCE [LARGE SCALE GENOMIC DNA]</scope>
    <source>
        <strain evidence="11 12">CS-1033</strain>
    </source>
</reference>
<keyword evidence="6" id="KW-0239">DNA-directed DNA polymerase</keyword>
<name>A0ABT5AVN1_9CYAN</name>
<evidence type="ECO:0000256" key="2">
    <source>
        <dbReference type="ARBA" id="ARBA00017703"/>
    </source>
</evidence>
<organism evidence="11 12">
    <name type="scientific">Anabaenopsis arnoldii</name>
    <dbReference type="NCBI Taxonomy" id="2152938"/>
    <lineage>
        <taxon>Bacteria</taxon>
        <taxon>Bacillati</taxon>
        <taxon>Cyanobacteriota</taxon>
        <taxon>Cyanophyceae</taxon>
        <taxon>Nostocales</taxon>
        <taxon>Nodulariaceae</taxon>
        <taxon>Anabaenopsis</taxon>
    </lineage>
</organism>
<dbReference type="InterPro" id="IPR008921">
    <property type="entry name" value="DNA_pol3_clamp-load_cplx_C"/>
</dbReference>
<evidence type="ECO:0000313" key="12">
    <source>
        <dbReference type="Proteomes" id="UP001212499"/>
    </source>
</evidence>
<dbReference type="Pfam" id="PF21694">
    <property type="entry name" value="DNA_pol3_delta_C"/>
    <property type="match status" value="1"/>
</dbReference>
<dbReference type="RefSeq" id="WP_271734805.1">
    <property type="nucleotide sequence ID" value="NZ_JANQDP010000005.1"/>
</dbReference>
<dbReference type="Gene3D" id="3.40.50.300">
    <property type="entry name" value="P-loop containing nucleotide triphosphate hydrolases"/>
    <property type="match status" value="1"/>
</dbReference>
<dbReference type="SUPFAM" id="SSF48019">
    <property type="entry name" value="post-AAA+ oligomerization domain-like"/>
    <property type="match status" value="1"/>
</dbReference>
<dbReference type="Gene3D" id="1.10.8.60">
    <property type="match status" value="1"/>
</dbReference>
<comment type="caution">
    <text evidence="11">The sequence shown here is derived from an EMBL/GenBank/DDBJ whole genome shotgun (WGS) entry which is preliminary data.</text>
</comment>
<feature type="domain" description="DNA polymerase III delta N-terminal" evidence="9">
    <location>
        <begin position="4"/>
        <end position="124"/>
    </location>
</feature>
<dbReference type="InterPro" id="IPR027417">
    <property type="entry name" value="P-loop_NTPase"/>
</dbReference>
<evidence type="ECO:0000256" key="7">
    <source>
        <dbReference type="ARBA" id="ARBA00034754"/>
    </source>
</evidence>
<dbReference type="Proteomes" id="UP001212499">
    <property type="component" value="Unassembled WGS sequence"/>
</dbReference>
<dbReference type="GO" id="GO:0003887">
    <property type="term" value="F:DNA-directed DNA polymerase activity"/>
    <property type="evidence" value="ECO:0007669"/>
    <property type="project" value="UniProtKB-EC"/>
</dbReference>
<keyword evidence="3 11" id="KW-0808">Transferase</keyword>
<evidence type="ECO:0000256" key="6">
    <source>
        <dbReference type="ARBA" id="ARBA00022932"/>
    </source>
</evidence>
<feature type="domain" description="DNA polymerase III delta subunit-like C-terminal" evidence="10">
    <location>
        <begin position="202"/>
        <end position="310"/>
    </location>
</feature>
<evidence type="ECO:0000256" key="5">
    <source>
        <dbReference type="ARBA" id="ARBA00022705"/>
    </source>
</evidence>
<keyword evidence="5" id="KW-0235">DNA replication</keyword>
<dbReference type="EMBL" id="JAQMUH010000194">
    <property type="protein sequence ID" value="MDB9541373.1"/>
    <property type="molecule type" value="Genomic_DNA"/>
</dbReference>
<evidence type="ECO:0000313" key="11">
    <source>
        <dbReference type="EMBL" id="MDB9541373.1"/>
    </source>
</evidence>
<sequence length="334" mass="37279">MPIYVYWGEDDFAMEKAVATLRDRILDPLWVSFNYTILSPDQPDAAIAGLNQVMTPAFGAGGRLVWLVNSTLCQHCPENILAELTRTLSVIPDNSWLLLTSRNKPDERIKSTKLLKKCASEFREFSLIPPWKTELLVQSVNQVAETVGVKLTSRGAELLAEAVGNDTRLLYNEMEKLRLYTTNTTKPLDIDTITQLVRNTTQNSLQLAAAIRMGDTPKALSILADLINAAEPGLRIVATLIGQFRTWLLVKIAMDSGERNPQAIAQLAEINNPKRIYFLQQEVKLLSLEQLICCLPLLLQLEVSLKQGSPEVSALQTKVIEICQVCQVRRHSQG</sequence>
<gene>
    <name evidence="11" type="primary">holA</name>
    <name evidence="11" type="ORF">PN457_17215</name>
</gene>
<dbReference type="InterPro" id="IPR048466">
    <property type="entry name" value="DNA_pol3_delta-like_C"/>
</dbReference>